<comment type="caution">
    <text evidence="2">The sequence shown here is derived from an EMBL/GenBank/DDBJ whole genome shotgun (WGS) entry which is preliminary data.</text>
</comment>
<dbReference type="AlphaFoldDB" id="A0A8H3TN22"/>
<evidence type="ECO:0000313" key="3">
    <source>
        <dbReference type="Proteomes" id="UP000620104"/>
    </source>
</evidence>
<keyword evidence="3" id="KW-1185">Reference proteome</keyword>
<organism evidence="2 3">
    <name type="scientific">Naganishia liquefaciens</name>
    <dbReference type="NCBI Taxonomy" id="104408"/>
    <lineage>
        <taxon>Eukaryota</taxon>
        <taxon>Fungi</taxon>
        <taxon>Dikarya</taxon>
        <taxon>Basidiomycota</taxon>
        <taxon>Agaricomycotina</taxon>
        <taxon>Tremellomycetes</taxon>
        <taxon>Filobasidiales</taxon>
        <taxon>Filobasidiaceae</taxon>
        <taxon>Naganishia</taxon>
    </lineage>
</organism>
<dbReference type="Proteomes" id="UP000620104">
    <property type="component" value="Unassembled WGS sequence"/>
</dbReference>
<dbReference type="EMBL" id="BLZA01000002">
    <property type="protein sequence ID" value="GHJ83721.1"/>
    <property type="molecule type" value="Genomic_DNA"/>
</dbReference>
<gene>
    <name evidence="2" type="ORF">NliqN6_0123</name>
</gene>
<protein>
    <submittedName>
        <fullName evidence="2">Uncharacterized protein</fullName>
    </submittedName>
</protein>
<feature type="region of interest" description="Disordered" evidence="1">
    <location>
        <begin position="1"/>
        <end position="69"/>
    </location>
</feature>
<reference evidence="2" key="1">
    <citation type="submission" date="2020-07" db="EMBL/GenBank/DDBJ databases">
        <title>Draft Genome Sequence of a Deep-Sea Yeast, Naganishia (Cryptococcus) liquefaciens strain N6.</title>
        <authorList>
            <person name="Han Y.W."/>
            <person name="Kajitani R."/>
            <person name="Morimoto H."/>
            <person name="Parhat M."/>
            <person name="Tsubouchi H."/>
            <person name="Bakenova O."/>
            <person name="Ogata M."/>
            <person name="Argunhan B."/>
            <person name="Aoki R."/>
            <person name="Kajiwara S."/>
            <person name="Itoh T."/>
            <person name="Iwasaki H."/>
        </authorList>
    </citation>
    <scope>NUCLEOTIDE SEQUENCE</scope>
    <source>
        <strain evidence="2">N6</strain>
    </source>
</reference>
<sequence length="69" mass="7283">MSHPRTSLPSTDEQSHDPTQPSRSASGATVSAPQMQTSGTPPLMYPRSRTGYSLQTGIPLSDPPTEASN</sequence>
<feature type="compositionally biased region" description="Polar residues" evidence="1">
    <location>
        <begin position="1"/>
        <end position="40"/>
    </location>
</feature>
<evidence type="ECO:0000256" key="1">
    <source>
        <dbReference type="SAM" id="MobiDB-lite"/>
    </source>
</evidence>
<evidence type="ECO:0000313" key="2">
    <source>
        <dbReference type="EMBL" id="GHJ83721.1"/>
    </source>
</evidence>
<proteinExistence type="predicted"/>
<name>A0A8H3TN22_9TREE</name>
<accession>A0A8H3TN22</accession>